<dbReference type="EMBL" id="SMKA01000098">
    <property type="protein sequence ID" value="TDC27122.1"/>
    <property type="molecule type" value="Genomic_DNA"/>
</dbReference>
<feature type="transmembrane region" description="Helical" evidence="8">
    <location>
        <begin position="54"/>
        <end position="73"/>
    </location>
</feature>
<evidence type="ECO:0000256" key="7">
    <source>
        <dbReference type="SAM" id="MobiDB-lite"/>
    </source>
</evidence>
<evidence type="ECO:0000256" key="6">
    <source>
        <dbReference type="ARBA" id="ARBA00023136"/>
    </source>
</evidence>
<evidence type="ECO:0000259" key="9">
    <source>
        <dbReference type="Pfam" id="PF02706"/>
    </source>
</evidence>
<sequence length="437" mass="46299">MTGVSGHVLAPLLLRTTKSFAWRGQRERTQRGAGVSAQQLDVKKSWQAIRRHRLLVVIAAVIGLLLGVAFAFVSPPMYSAAALVVLPPPQVVAGSTAGSQSIDTQVYIAQSGPVLHSAGQNLEPALSTEVVRERVKATAATDDVIRIEAKGTSARQAVKLANSVAQVYLVFVTTDKQLPGDLGKRTGARLLEGAAEAHGGSKLVHAATYGGLGALLGAIAGAIIVLARARGDRRLRMRDEIADAVGLPVLASVSSYSAQDPSDWADLLENYHPTAVDAWSLRKTLHHLDLDVKGGPATSLTVISFADDEKARSLGPQLAAFASTFGVTSSLVIDDHHQEPRGSVALDIHLTLVDRANPQLEGERTIRTIIALSAGTVTAEELARLAVATTADDRTIDGIVVTDPDPFDRTIGRVAQSQRRSGSRFPTLLTGTSRRTR</sequence>
<reference evidence="10 11" key="1">
    <citation type="submission" date="2019-03" db="EMBL/GenBank/DDBJ databases">
        <title>Draft genome sequences of novel Actinobacteria.</title>
        <authorList>
            <person name="Sahin N."/>
            <person name="Ay H."/>
            <person name="Saygin H."/>
        </authorList>
    </citation>
    <scope>NUCLEOTIDE SEQUENCE [LARGE SCALE GENOMIC DNA]</scope>
    <source>
        <strain evidence="10 11">JCM 30547</strain>
    </source>
</reference>
<organism evidence="10 11">
    <name type="scientific">Kribbella albertanoniae</name>
    <dbReference type="NCBI Taxonomy" id="1266829"/>
    <lineage>
        <taxon>Bacteria</taxon>
        <taxon>Bacillati</taxon>
        <taxon>Actinomycetota</taxon>
        <taxon>Actinomycetes</taxon>
        <taxon>Propionibacteriales</taxon>
        <taxon>Kribbellaceae</taxon>
        <taxon>Kribbella</taxon>
    </lineage>
</organism>
<dbReference type="InterPro" id="IPR003856">
    <property type="entry name" value="LPS_length_determ_N"/>
</dbReference>
<evidence type="ECO:0000256" key="3">
    <source>
        <dbReference type="ARBA" id="ARBA00022475"/>
    </source>
</evidence>
<keyword evidence="4 8" id="KW-0812">Transmembrane</keyword>
<dbReference type="InterPro" id="IPR050445">
    <property type="entry name" value="Bact_polysacc_biosynth/exp"/>
</dbReference>
<comment type="similarity">
    <text evidence="2">Belongs to the CpsC/CapA family.</text>
</comment>
<evidence type="ECO:0000313" key="11">
    <source>
        <dbReference type="Proteomes" id="UP000295075"/>
    </source>
</evidence>
<dbReference type="PANTHER" id="PTHR32309:SF31">
    <property type="entry name" value="CAPSULAR EXOPOLYSACCHARIDE FAMILY"/>
    <property type="match status" value="1"/>
</dbReference>
<feature type="transmembrane region" description="Helical" evidence="8">
    <location>
        <begin position="206"/>
        <end position="227"/>
    </location>
</feature>
<dbReference type="GO" id="GO:0005886">
    <property type="term" value="C:plasma membrane"/>
    <property type="evidence" value="ECO:0007669"/>
    <property type="project" value="UniProtKB-SubCell"/>
</dbReference>
<dbReference type="OrthoDB" id="3825405at2"/>
<keyword evidence="3" id="KW-1003">Cell membrane</keyword>
<feature type="region of interest" description="Disordered" evidence="7">
    <location>
        <begin position="414"/>
        <end position="437"/>
    </location>
</feature>
<evidence type="ECO:0000256" key="1">
    <source>
        <dbReference type="ARBA" id="ARBA00004651"/>
    </source>
</evidence>
<dbReference type="AlphaFoldDB" id="A0A4R4PXB0"/>
<evidence type="ECO:0000313" key="10">
    <source>
        <dbReference type="EMBL" id="TDC27122.1"/>
    </source>
</evidence>
<keyword evidence="5 8" id="KW-1133">Transmembrane helix</keyword>
<name>A0A4R4PXB0_9ACTN</name>
<gene>
    <name evidence="10" type="ORF">E1261_21240</name>
</gene>
<proteinExistence type="inferred from homology"/>
<comment type="caution">
    <text evidence="10">The sequence shown here is derived from an EMBL/GenBank/DDBJ whole genome shotgun (WGS) entry which is preliminary data.</text>
</comment>
<feature type="domain" description="Polysaccharide chain length determinant N-terminal" evidence="9">
    <location>
        <begin position="39"/>
        <end position="115"/>
    </location>
</feature>
<keyword evidence="11" id="KW-1185">Reference proteome</keyword>
<dbReference type="Pfam" id="PF02706">
    <property type="entry name" value="Wzz"/>
    <property type="match status" value="1"/>
</dbReference>
<comment type="subcellular location">
    <subcellularLocation>
        <location evidence="1">Cell membrane</location>
        <topology evidence="1">Multi-pass membrane protein</topology>
    </subcellularLocation>
</comment>
<dbReference type="PANTHER" id="PTHR32309">
    <property type="entry name" value="TYROSINE-PROTEIN KINASE"/>
    <property type="match status" value="1"/>
</dbReference>
<evidence type="ECO:0000256" key="4">
    <source>
        <dbReference type="ARBA" id="ARBA00022692"/>
    </source>
</evidence>
<dbReference type="Proteomes" id="UP000295075">
    <property type="component" value="Unassembled WGS sequence"/>
</dbReference>
<protein>
    <recommendedName>
        <fullName evidence="9">Polysaccharide chain length determinant N-terminal domain-containing protein</fullName>
    </recommendedName>
</protein>
<evidence type="ECO:0000256" key="8">
    <source>
        <dbReference type="SAM" id="Phobius"/>
    </source>
</evidence>
<keyword evidence="6 8" id="KW-0472">Membrane</keyword>
<evidence type="ECO:0000256" key="2">
    <source>
        <dbReference type="ARBA" id="ARBA00006683"/>
    </source>
</evidence>
<accession>A0A4R4PXB0</accession>
<evidence type="ECO:0000256" key="5">
    <source>
        <dbReference type="ARBA" id="ARBA00022989"/>
    </source>
</evidence>